<evidence type="ECO:0000313" key="1">
    <source>
        <dbReference type="EMBL" id="MQQ64514.1"/>
    </source>
</evidence>
<accession>A0A6L5H5F8</accession>
<dbReference type="Proteomes" id="UP000477834">
    <property type="component" value="Unassembled WGS sequence"/>
</dbReference>
<dbReference type="RefSeq" id="WP_082888121.1">
    <property type="nucleotide sequence ID" value="NZ_JASGZH010000010.1"/>
</dbReference>
<comment type="caution">
    <text evidence="1">The sequence shown here is derived from an EMBL/GenBank/DDBJ whole genome shotgun (WGS) entry which is preliminary data.</text>
</comment>
<sequence length="204" mass="23498">MTLNPILIKQLCDSVVNDWKSEYDSWSDDFTIPLTKKEFFETDFYTLGNATINDYLRVLTKGSSYRYATFKRRAEILLSHHLIPAINSNLIDNLTFKNALHRIGTSSSKDLSSFVDSDGCFESASWCDFLLNQQAIMGIQSADKYQIFEFQTYASDIINLFGLLPYRAEIFHKEDTLLIYCVDSNNNSMEYSIIVTHPLCSRFI</sequence>
<dbReference type="EMBL" id="WIKE01000011">
    <property type="protein sequence ID" value="MQQ64514.1"/>
    <property type="molecule type" value="Genomic_DNA"/>
</dbReference>
<name>A0A6L5H5F8_STRMT</name>
<gene>
    <name evidence="1" type="ORF">GEZ69_08790</name>
</gene>
<protein>
    <submittedName>
        <fullName evidence="1">Uncharacterized protein</fullName>
    </submittedName>
</protein>
<evidence type="ECO:0000313" key="2">
    <source>
        <dbReference type="Proteomes" id="UP000477834"/>
    </source>
</evidence>
<dbReference type="AlphaFoldDB" id="A0A6L5H5F8"/>
<proteinExistence type="predicted"/>
<organism evidence="1 2">
    <name type="scientific">Streptococcus mitis</name>
    <dbReference type="NCBI Taxonomy" id="28037"/>
    <lineage>
        <taxon>Bacteria</taxon>
        <taxon>Bacillati</taxon>
        <taxon>Bacillota</taxon>
        <taxon>Bacilli</taxon>
        <taxon>Lactobacillales</taxon>
        <taxon>Streptococcaceae</taxon>
        <taxon>Streptococcus</taxon>
        <taxon>Streptococcus mitis group</taxon>
    </lineage>
</organism>
<reference evidence="1 2" key="1">
    <citation type="submission" date="2019-10" db="EMBL/GenBank/DDBJ databases">
        <title>Streptococcus mitis of the oral and urogenital tracts.</title>
        <authorList>
            <person name="Price T."/>
            <person name="Mores C.R."/>
            <person name="Putonti C."/>
            <person name="Wolfe A.J."/>
        </authorList>
    </citation>
    <scope>NUCLEOTIDE SEQUENCE [LARGE SCALE GENOMIC DNA]</scope>
    <source>
        <strain evidence="1 2">SM05</strain>
    </source>
</reference>